<organism evidence="4 5">
    <name type="scientific">Paucimonas lemoignei</name>
    <name type="common">Pseudomonas lemoignei</name>
    <dbReference type="NCBI Taxonomy" id="29443"/>
    <lineage>
        <taxon>Bacteria</taxon>
        <taxon>Pseudomonadati</taxon>
        <taxon>Pseudomonadota</taxon>
        <taxon>Betaproteobacteria</taxon>
        <taxon>Burkholderiales</taxon>
        <taxon>Burkholderiaceae</taxon>
        <taxon>Paucimonas</taxon>
    </lineage>
</organism>
<evidence type="ECO:0000313" key="4">
    <source>
        <dbReference type="EMBL" id="TCS35644.1"/>
    </source>
</evidence>
<dbReference type="OrthoDB" id="7540719at2"/>
<comment type="subcellular location">
    <subcellularLocation>
        <location evidence="1">Cytoplasm</location>
    </subcellularLocation>
</comment>
<dbReference type="Pfam" id="PF04245">
    <property type="entry name" value="NA37"/>
    <property type="match status" value="1"/>
</dbReference>
<sequence>MQIKEAILHRINKDRHQNGKLTLAPACLQIDLILTDAVEKARKTYGTTASRAFGTFETDIRLFPFSGLLSDYLAGKLDMLTFSGQAMTMLVREMDKQALATGGYALFVKYEEHAKTYFMIVLLKLRGGVGIDQNTLTLNQNFSLDVDRLHEAARINVPNWRAADGNYISFVKKGKSDADFTDYFRNFLGCAEFVESKEQTSLLIQAIRDYCVAEKLDADEAKKMKEKAFNYFSEQARDSKGVSLAALSMRFDDQKPTAFKEYIEHNAIEIGDGFEPHKATFKRLMRIGGKDADITINFDIGLIGNRVLYDKIKKELRITDLPPALISAIEAEM</sequence>
<dbReference type="GO" id="GO:0003690">
    <property type="term" value="F:double-stranded DNA binding"/>
    <property type="evidence" value="ECO:0007669"/>
    <property type="project" value="TreeGrafter"/>
</dbReference>
<dbReference type="EMBL" id="SLZQ01000010">
    <property type="protein sequence ID" value="TCS35644.1"/>
    <property type="molecule type" value="Genomic_DNA"/>
</dbReference>
<name>A0A4R3HSK4_PAULE</name>
<reference evidence="4 5" key="1">
    <citation type="submission" date="2019-03" db="EMBL/GenBank/DDBJ databases">
        <title>Genomic Encyclopedia of Type Strains, Phase IV (KMG-IV): sequencing the most valuable type-strain genomes for metagenomic binning, comparative biology and taxonomic classification.</title>
        <authorList>
            <person name="Goeker M."/>
        </authorList>
    </citation>
    <scope>NUCLEOTIDE SEQUENCE [LARGE SCALE GENOMIC DNA]</scope>
    <source>
        <strain evidence="4 5">DSM 7445</strain>
    </source>
</reference>
<evidence type="ECO:0000313" key="5">
    <source>
        <dbReference type="Proteomes" id="UP000295382"/>
    </source>
</evidence>
<evidence type="ECO:0000256" key="2">
    <source>
        <dbReference type="ARBA" id="ARBA00009035"/>
    </source>
</evidence>
<dbReference type="PANTHER" id="PTHR38772:SF1">
    <property type="entry name" value="NUCLEOID-ASSOCIATED PROTEIN YEJK"/>
    <property type="match status" value="1"/>
</dbReference>
<evidence type="ECO:0000256" key="3">
    <source>
        <dbReference type="ARBA" id="ARBA00022490"/>
    </source>
</evidence>
<dbReference type="Proteomes" id="UP000295382">
    <property type="component" value="Unassembled WGS sequence"/>
</dbReference>
<comment type="caution">
    <text evidence="4">The sequence shown here is derived from an EMBL/GenBank/DDBJ whole genome shotgun (WGS) entry which is preliminary data.</text>
</comment>
<accession>A0A4R3HSK4</accession>
<dbReference type="PANTHER" id="PTHR38772">
    <property type="match status" value="1"/>
</dbReference>
<comment type="similarity">
    <text evidence="2">Belongs to the YejK family.</text>
</comment>
<keyword evidence="5" id="KW-1185">Reference proteome</keyword>
<dbReference type="AlphaFoldDB" id="A0A4R3HSK4"/>
<proteinExistence type="inferred from homology"/>
<dbReference type="InterPro" id="IPR007358">
    <property type="entry name" value="Nucleoid_associated_NdpA"/>
</dbReference>
<protein>
    <submittedName>
        <fullName evidence="4">Nucleoid-associated protein</fullName>
    </submittedName>
</protein>
<dbReference type="GO" id="GO:0005737">
    <property type="term" value="C:cytoplasm"/>
    <property type="evidence" value="ECO:0007669"/>
    <property type="project" value="UniProtKB-SubCell"/>
</dbReference>
<dbReference type="GO" id="GO:0003727">
    <property type="term" value="F:single-stranded RNA binding"/>
    <property type="evidence" value="ECO:0007669"/>
    <property type="project" value="TreeGrafter"/>
</dbReference>
<gene>
    <name evidence="4" type="ORF">EDC30_110113</name>
</gene>
<dbReference type="GO" id="GO:0043590">
    <property type="term" value="C:bacterial nucleoid"/>
    <property type="evidence" value="ECO:0007669"/>
    <property type="project" value="TreeGrafter"/>
</dbReference>
<evidence type="ECO:0000256" key="1">
    <source>
        <dbReference type="ARBA" id="ARBA00004496"/>
    </source>
</evidence>
<keyword evidence="3" id="KW-0963">Cytoplasm</keyword>
<dbReference type="RefSeq" id="WP_132259646.1">
    <property type="nucleotide sequence ID" value="NZ_SLZQ01000010.1"/>
</dbReference>